<feature type="transmembrane region" description="Helical" evidence="1">
    <location>
        <begin position="391"/>
        <end position="420"/>
    </location>
</feature>
<dbReference type="Proteomes" id="UP001215461">
    <property type="component" value="Unassembled WGS sequence"/>
</dbReference>
<feature type="transmembrane region" description="Helical" evidence="1">
    <location>
        <begin position="440"/>
        <end position="458"/>
    </location>
</feature>
<dbReference type="EMBL" id="JAANXN010000001">
    <property type="protein sequence ID" value="MDF8370267.1"/>
    <property type="molecule type" value="Genomic_DNA"/>
</dbReference>
<feature type="transmembrane region" description="Helical" evidence="1">
    <location>
        <begin position="124"/>
        <end position="153"/>
    </location>
</feature>
<feature type="transmembrane region" description="Helical" evidence="1">
    <location>
        <begin position="20"/>
        <end position="40"/>
    </location>
</feature>
<feature type="transmembrane region" description="Helical" evidence="1">
    <location>
        <begin position="465"/>
        <end position="482"/>
    </location>
</feature>
<dbReference type="RefSeq" id="WP_277361852.1">
    <property type="nucleotide sequence ID" value="NZ_CP097574.1"/>
</dbReference>
<feature type="transmembrane region" description="Helical" evidence="1">
    <location>
        <begin position="83"/>
        <end position="103"/>
    </location>
</feature>
<organism evidence="2 3">
    <name type="scientific">Weissella paramesenteroides</name>
    <name type="common">Leuconostoc paramesenteroides</name>
    <dbReference type="NCBI Taxonomy" id="1249"/>
    <lineage>
        <taxon>Bacteria</taxon>
        <taxon>Bacillati</taxon>
        <taxon>Bacillota</taxon>
        <taxon>Bacilli</taxon>
        <taxon>Lactobacillales</taxon>
        <taxon>Lactobacillaceae</taxon>
        <taxon>Weissella</taxon>
    </lineage>
</organism>
<feature type="transmembrane region" description="Helical" evidence="1">
    <location>
        <begin position="241"/>
        <end position="261"/>
    </location>
</feature>
<evidence type="ECO:0000256" key="1">
    <source>
        <dbReference type="SAM" id="Phobius"/>
    </source>
</evidence>
<accession>A0ABD4XG71</accession>
<evidence type="ECO:0000313" key="2">
    <source>
        <dbReference type="EMBL" id="MDF8370267.1"/>
    </source>
</evidence>
<feature type="transmembrane region" description="Helical" evidence="1">
    <location>
        <begin position="346"/>
        <end position="370"/>
    </location>
</feature>
<keyword evidence="1" id="KW-0472">Membrane</keyword>
<name>A0ABD4XG71_WEIPA</name>
<keyword evidence="1" id="KW-0812">Transmembrane</keyword>
<protein>
    <submittedName>
        <fullName evidence="2">Tetronasin resistance protein</fullName>
    </submittedName>
</protein>
<feature type="transmembrane region" description="Helical" evidence="1">
    <location>
        <begin position="300"/>
        <end position="318"/>
    </location>
</feature>
<reference evidence="2 3" key="1">
    <citation type="submission" date="2020-03" db="EMBL/GenBank/DDBJ databases">
        <title>Comparative genomics of Weissella paramesenteroides.</title>
        <authorList>
            <person name="Kant R."/>
            <person name="Takala T."/>
            <person name="Saris P."/>
        </authorList>
    </citation>
    <scope>NUCLEOTIDE SEQUENCE [LARGE SCALE GENOMIC DNA]</scope>
    <source>
        <strain evidence="2 3">SJ27-4</strain>
    </source>
</reference>
<keyword evidence="1" id="KW-1133">Transmembrane helix</keyword>
<gene>
    <name evidence="2" type="ORF">G9403_01165</name>
</gene>
<sequence length="536" mass="59818">MSEKFTNTVVLLRHYLRRDWLKIALWVIGLSIFCSSYITAITDVSKGSALIGLYETMKNPAMIALVGPLPVQHAVDYTVGGMYVSKMLMFCVIISMVISAIHVNSRTRKEEESGLAELIRSYRVGRYASTLAVMCETLLINLCLVVLMTLFMMSFHNSHFSIEGIWLFAASIGFAGMLGATLTLFFAQFFQSASSSNASTMSFIGLLYALRAYSDSSNIDLSYINPFSWTYLTFPFTKNNWSLLIYGMIFIVVLFIVTLILQGHRDLGTGYLPDRGGHSHAGFSLQSVTGLLWHLNKGNILAWIAGTTFLGVIYGSIYGDMHKFITNNGLIGQLFVRNHVSIEATFTSTIIIVLMALVAVLPTLLVNKLFTEETRGHFDQLFVSKVTRSRLFGTTIMLAVLTSLIGTLLATGGLGLTAIWSIHKNFDLSLMDFIASGFNMFPFSILLIGISSILIGWLPRINKLTYLYLIYAAMLSYFKDLLDLPDWLSNTSALNWFATMPVKDFDITPWLTILVIGIVFIIIGYFGYQRRDLKIG</sequence>
<feature type="transmembrane region" description="Helical" evidence="1">
    <location>
        <begin position="507"/>
        <end position="528"/>
    </location>
</feature>
<feature type="transmembrane region" description="Helical" evidence="1">
    <location>
        <begin position="165"/>
        <end position="186"/>
    </location>
</feature>
<comment type="caution">
    <text evidence="2">The sequence shown here is derived from an EMBL/GenBank/DDBJ whole genome shotgun (WGS) entry which is preliminary data.</text>
</comment>
<proteinExistence type="predicted"/>
<dbReference type="AlphaFoldDB" id="A0ABD4XG71"/>
<evidence type="ECO:0000313" key="3">
    <source>
        <dbReference type="Proteomes" id="UP001215461"/>
    </source>
</evidence>